<dbReference type="KEGG" id="vg:64766437"/>
<evidence type="ECO:0000313" key="2">
    <source>
        <dbReference type="Proteomes" id="UP000241290"/>
    </source>
</evidence>
<dbReference type="EMBL" id="MG962366">
    <property type="protein sequence ID" value="AVO25109.1"/>
    <property type="molecule type" value="Genomic_DNA"/>
</dbReference>
<protein>
    <submittedName>
        <fullName evidence="1">Uncharacterized protein</fullName>
    </submittedName>
</protein>
<dbReference type="Proteomes" id="UP000241290">
    <property type="component" value="Genome"/>
</dbReference>
<dbReference type="GeneID" id="64766437"/>
<evidence type="ECO:0000313" key="1">
    <source>
        <dbReference type="EMBL" id="AVO25109.1"/>
    </source>
</evidence>
<sequence length="140" mass="16303">MPIFEFNKYRPDDTGVSKLGMSISHHFGPDLVSVAYILDLVVDAREFTAEVQQYYRYTGNGEWMVVPFEKHGGMNKLYDSVYNDVPEKDRWYELVEPLIELMYTPPVNWSDLTAFRAEYIHTDLNKLEDQLAELKKLASS</sequence>
<name>A0A2P1JXP4_9CAUD</name>
<organism evidence="1 2">
    <name type="scientific">Rhodococcus phage Finch</name>
    <dbReference type="NCBI Taxonomy" id="2094144"/>
    <lineage>
        <taxon>Viruses</taxon>
        <taxon>Duplodnaviria</taxon>
        <taxon>Heunggongvirae</taxon>
        <taxon>Uroviricota</taxon>
        <taxon>Caudoviricetes</taxon>
        <taxon>Finchvirus</taxon>
        <taxon>Finchvirus finch</taxon>
    </lineage>
</organism>
<keyword evidence="2" id="KW-1185">Reference proteome</keyword>
<dbReference type="RefSeq" id="YP_010059206.1">
    <property type="nucleotide sequence ID" value="NC_054724.1"/>
</dbReference>
<proteinExistence type="predicted"/>
<reference evidence="2" key="1">
    <citation type="submission" date="2018-02" db="EMBL/GenBank/DDBJ databases">
        <authorList>
            <person name="Cohen D.B."/>
            <person name="Kent A.D."/>
        </authorList>
    </citation>
    <scope>NUCLEOTIDE SEQUENCE [LARGE SCALE GENOMIC DNA]</scope>
</reference>
<gene>
    <name evidence="1" type="primary">184</name>
    <name evidence="1" type="ORF">SEA_FINCH_184</name>
</gene>
<accession>A0A2P1JXP4</accession>